<dbReference type="Proteomes" id="UP000582016">
    <property type="component" value="Unassembled WGS sequence"/>
</dbReference>
<feature type="non-terminal residue" evidence="1">
    <location>
        <position position="37"/>
    </location>
</feature>
<evidence type="ECO:0000313" key="1">
    <source>
        <dbReference type="EMBL" id="KAF5568840.1"/>
    </source>
</evidence>
<dbReference type="AlphaFoldDB" id="A0A8H5NLV5"/>
<gene>
    <name evidence="1" type="ORF">FPHYL_2554</name>
</gene>
<reference evidence="1 2" key="1">
    <citation type="submission" date="2020-05" db="EMBL/GenBank/DDBJ databases">
        <title>Identification and distribution of gene clusters putatively required for synthesis of sphingolipid metabolism inhibitors in phylogenetically diverse species of the filamentous fungus Fusarium.</title>
        <authorList>
            <person name="Kim H.-S."/>
            <person name="Busman M."/>
            <person name="Brown D.W."/>
            <person name="Divon H."/>
            <person name="Uhlig S."/>
            <person name="Proctor R.H."/>
        </authorList>
    </citation>
    <scope>NUCLEOTIDE SEQUENCE [LARGE SCALE GENOMIC DNA]</scope>
    <source>
        <strain evidence="1 2">NRRL 13617</strain>
    </source>
</reference>
<organism evidence="1 2">
    <name type="scientific">Fusarium phyllophilum</name>
    <dbReference type="NCBI Taxonomy" id="47803"/>
    <lineage>
        <taxon>Eukaryota</taxon>
        <taxon>Fungi</taxon>
        <taxon>Dikarya</taxon>
        <taxon>Ascomycota</taxon>
        <taxon>Pezizomycotina</taxon>
        <taxon>Sordariomycetes</taxon>
        <taxon>Hypocreomycetidae</taxon>
        <taxon>Hypocreales</taxon>
        <taxon>Nectriaceae</taxon>
        <taxon>Fusarium</taxon>
        <taxon>Fusarium fujikuroi species complex</taxon>
    </lineage>
</organism>
<dbReference type="EMBL" id="JAAOAQ010000076">
    <property type="protein sequence ID" value="KAF5568840.1"/>
    <property type="molecule type" value="Genomic_DNA"/>
</dbReference>
<comment type="caution">
    <text evidence="1">The sequence shown here is derived from an EMBL/GenBank/DDBJ whole genome shotgun (WGS) entry which is preliminary data.</text>
</comment>
<sequence>MNASRKPLDDLLIPSLTRTTAEASSALFAQEDPYFDL</sequence>
<name>A0A8H5NLV5_9HYPO</name>
<accession>A0A8H5NLV5</accession>
<protein>
    <submittedName>
        <fullName evidence="1">Uncharacterized protein</fullName>
    </submittedName>
</protein>
<keyword evidence="2" id="KW-1185">Reference proteome</keyword>
<evidence type="ECO:0000313" key="2">
    <source>
        <dbReference type="Proteomes" id="UP000582016"/>
    </source>
</evidence>
<proteinExistence type="predicted"/>